<dbReference type="Araport" id="AT5G39640"/>
<evidence type="ECO:0008006" key="4">
    <source>
        <dbReference type="Google" id="ProtNLM"/>
    </source>
</evidence>
<proteinExistence type="predicted"/>
<dbReference type="SMR" id="A0A178U990"/>
<comment type="caution">
    <text evidence="2">The sequence shown here is derived from an EMBL/GenBank/DDBJ whole genome shotgun (WGS) entry which is preliminary data.</text>
</comment>
<dbReference type="EMBL" id="LUHQ01000005">
    <property type="protein sequence ID" value="OAO90508.1"/>
    <property type="molecule type" value="Genomic_DNA"/>
</dbReference>
<dbReference type="DNASU" id="833960"/>
<dbReference type="GO" id="GO:0005777">
    <property type="term" value="C:peroxisome"/>
    <property type="evidence" value="ECO:0007669"/>
    <property type="project" value="InterPro"/>
</dbReference>
<protein>
    <recommendedName>
        <fullName evidence="4">NYN domain-containing protein</fullName>
    </recommendedName>
</protein>
<name>A0A178U990_ARATH</name>
<organism evidence="2 3">
    <name type="scientific">Arabidopsis thaliana</name>
    <name type="common">Mouse-ear cress</name>
    <dbReference type="NCBI Taxonomy" id="3702"/>
    <lineage>
        <taxon>Eukaryota</taxon>
        <taxon>Viridiplantae</taxon>
        <taxon>Streptophyta</taxon>
        <taxon>Embryophyta</taxon>
        <taxon>Tracheophyta</taxon>
        <taxon>Spermatophyta</taxon>
        <taxon>Magnoliopsida</taxon>
        <taxon>eudicotyledons</taxon>
        <taxon>Gunneridae</taxon>
        <taxon>Pentapetalae</taxon>
        <taxon>rosids</taxon>
        <taxon>malvids</taxon>
        <taxon>Brassicales</taxon>
        <taxon>Brassicaceae</taxon>
        <taxon>Camelineae</taxon>
        <taxon>Arabidopsis</taxon>
    </lineage>
</organism>
<accession>A0A178U990</accession>
<evidence type="ECO:0000313" key="2">
    <source>
        <dbReference type="EMBL" id="OAO90508.1"/>
    </source>
</evidence>
<dbReference type="PANTHER" id="PTHR14379">
    <property type="entry name" value="LIMKAIN B LKAP"/>
    <property type="match status" value="1"/>
</dbReference>
<dbReference type="KEGG" id="ath:AT5G39640"/>
<gene>
    <name evidence="1" type="ordered locus">At5g39640</name>
    <name evidence="2" type="ordered locus">AXX17_At5g37070</name>
</gene>
<dbReference type="Proteomes" id="UP000078284">
    <property type="component" value="Chromosome 5"/>
</dbReference>
<evidence type="ECO:0000313" key="3">
    <source>
        <dbReference type="Proteomes" id="UP000078284"/>
    </source>
</evidence>
<dbReference type="CDD" id="cd10910">
    <property type="entry name" value="PIN_limkain_b1_N_like"/>
    <property type="match status" value="1"/>
</dbReference>
<dbReference type="PANTHER" id="PTHR14379:SF63">
    <property type="entry name" value="ENDONUCLEASE OR GLYCOSYL HYDROLASE"/>
    <property type="match status" value="1"/>
</dbReference>
<dbReference type="OMA" id="VAHSIES"/>
<dbReference type="ExpressionAtlas" id="A0A178U990">
    <property type="expression patterns" value="baseline and differential"/>
</dbReference>
<sequence length="76" mass="8526">MTDICMLKTMDSRNTNEAKQEPKTMVWWDINSCPVPDGYDARMVAHSIESELKKAGYPGPLTITAIGYLNTPLMCM</sequence>
<dbReference type="GeneID" id="833960"/>
<reference evidence="3" key="1">
    <citation type="journal article" date="2016" name="Proc. Natl. Acad. Sci. U.S.A.">
        <title>Chromosome-level assembly of Arabidopsis thaliana Ler reveals the extent of translocation and inversion polymorphisms.</title>
        <authorList>
            <person name="Zapata L."/>
            <person name="Ding J."/>
            <person name="Willing E.M."/>
            <person name="Hartwig B."/>
            <person name="Bezdan D."/>
            <person name="Jiao W.B."/>
            <person name="Patel V."/>
            <person name="Velikkakam James G."/>
            <person name="Koornneef M."/>
            <person name="Ossowski S."/>
            <person name="Schneeberger K."/>
        </authorList>
    </citation>
    <scope>NUCLEOTIDE SEQUENCE [LARGE SCALE GENOMIC DNA]</scope>
    <source>
        <strain evidence="3">cv. Landsberg erecta</strain>
    </source>
</reference>
<dbReference type="GO" id="GO:0010468">
    <property type="term" value="P:regulation of gene expression"/>
    <property type="evidence" value="ECO:0007669"/>
    <property type="project" value="InterPro"/>
</dbReference>
<evidence type="ECO:0000313" key="1">
    <source>
        <dbReference type="Araport" id="AT5G39640"/>
    </source>
</evidence>
<dbReference type="AlphaFoldDB" id="A0A178U990"/>
<dbReference type="InterPro" id="IPR024768">
    <property type="entry name" value="Marf1"/>
</dbReference>